<evidence type="ECO:0000256" key="10">
    <source>
        <dbReference type="ARBA" id="ARBA00023112"/>
    </source>
</evidence>
<evidence type="ECO:0000256" key="2">
    <source>
        <dbReference type="ARBA" id="ARBA00004651"/>
    </source>
</evidence>
<feature type="compositionally biased region" description="Basic residues" evidence="14">
    <location>
        <begin position="221"/>
        <end position="231"/>
    </location>
</feature>
<evidence type="ECO:0000256" key="1">
    <source>
        <dbReference type="ARBA" id="ARBA00002510"/>
    </source>
</evidence>
<comment type="function">
    <text evidence="1">Efflux system for nickel and cobalt.</text>
</comment>
<evidence type="ECO:0000256" key="13">
    <source>
        <dbReference type="RuleBase" id="RU362101"/>
    </source>
</evidence>
<keyword evidence="3" id="KW-0171">Cobalt transport</keyword>
<evidence type="ECO:0000256" key="14">
    <source>
        <dbReference type="SAM" id="MobiDB-lite"/>
    </source>
</evidence>
<dbReference type="InterPro" id="IPR051224">
    <property type="entry name" value="NiCoT_RcnA"/>
</dbReference>
<feature type="transmembrane region" description="Helical" evidence="13">
    <location>
        <begin position="156"/>
        <end position="175"/>
    </location>
</feature>
<keyword evidence="9" id="KW-0406">Ion transport</keyword>
<feature type="transmembrane region" description="Helical" evidence="13">
    <location>
        <begin position="119"/>
        <end position="144"/>
    </location>
</feature>
<keyword evidence="10" id="KW-0921">Nickel transport</keyword>
<keyword evidence="16" id="KW-1185">Reference proteome</keyword>
<dbReference type="GO" id="GO:0005886">
    <property type="term" value="C:plasma membrane"/>
    <property type="evidence" value="ECO:0007669"/>
    <property type="project" value="UniProtKB-SubCell"/>
</dbReference>
<evidence type="ECO:0000256" key="9">
    <source>
        <dbReference type="ARBA" id="ARBA00023065"/>
    </source>
</evidence>
<dbReference type="OrthoDB" id="9812956at2"/>
<comment type="similarity">
    <text evidence="13">Belongs to the NiCoT transporter (TC 2.A.52) family.</text>
</comment>
<evidence type="ECO:0000256" key="5">
    <source>
        <dbReference type="ARBA" id="ARBA00022475"/>
    </source>
</evidence>
<feature type="transmembrane region" description="Helical" evidence="13">
    <location>
        <begin position="299"/>
        <end position="325"/>
    </location>
</feature>
<keyword evidence="11 13" id="KW-0472">Membrane</keyword>
<dbReference type="InterPro" id="IPR011541">
    <property type="entry name" value="Ni/Co_transpt_high_affinity"/>
</dbReference>
<feature type="transmembrane region" description="Helical" evidence="13">
    <location>
        <begin position="270"/>
        <end position="293"/>
    </location>
</feature>
<feature type="transmembrane region" description="Helical" evidence="13">
    <location>
        <begin position="79"/>
        <end position="98"/>
    </location>
</feature>
<comment type="subcellular location">
    <subcellularLocation>
        <location evidence="2 13">Cell membrane</location>
        <topology evidence="2 13">Multi-pass membrane protein</topology>
    </subcellularLocation>
</comment>
<dbReference type="RefSeq" id="WP_008835438.1">
    <property type="nucleotide sequence ID" value="NZ_AHAM01000059.1"/>
</dbReference>
<dbReference type="GO" id="GO:0046583">
    <property type="term" value="F:monoatomic cation efflux transmembrane transporter activity"/>
    <property type="evidence" value="ECO:0007669"/>
    <property type="project" value="TreeGrafter"/>
</dbReference>
<evidence type="ECO:0000256" key="3">
    <source>
        <dbReference type="ARBA" id="ARBA00022426"/>
    </source>
</evidence>
<dbReference type="PATRIC" id="fig|1107882.3.peg.1766"/>
<protein>
    <recommendedName>
        <fullName evidence="13">Nickel/cobalt efflux system</fullName>
    </recommendedName>
</protein>
<dbReference type="Proteomes" id="UP000003250">
    <property type="component" value="Unassembled WGS sequence"/>
</dbReference>
<evidence type="ECO:0000256" key="7">
    <source>
        <dbReference type="ARBA" id="ARBA00022692"/>
    </source>
</evidence>
<keyword evidence="6" id="KW-0533">Nickel</keyword>
<keyword evidence="4 13" id="KW-0813">Transport</keyword>
<dbReference type="GO" id="GO:0032025">
    <property type="term" value="P:response to cobalt ion"/>
    <property type="evidence" value="ECO:0007669"/>
    <property type="project" value="TreeGrafter"/>
</dbReference>
<feature type="compositionally biased region" description="Basic and acidic residues" evidence="14">
    <location>
        <begin position="203"/>
        <end position="220"/>
    </location>
</feature>
<dbReference type="GO" id="GO:0006824">
    <property type="term" value="P:cobalt ion transport"/>
    <property type="evidence" value="ECO:0007669"/>
    <property type="project" value="UniProtKB-KW"/>
</dbReference>
<keyword evidence="5" id="KW-1003">Cell membrane</keyword>
<evidence type="ECO:0000256" key="8">
    <source>
        <dbReference type="ARBA" id="ARBA00022989"/>
    </source>
</evidence>
<dbReference type="PANTHER" id="PTHR40659">
    <property type="entry name" value="NICKEL/COBALT EFFLUX SYSTEM RCNA"/>
    <property type="match status" value="1"/>
</dbReference>
<evidence type="ECO:0000313" key="16">
    <source>
        <dbReference type="Proteomes" id="UP000003250"/>
    </source>
</evidence>
<evidence type="ECO:0000256" key="11">
    <source>
        <dbReference type="ARBA" id="ARBA00023136"/>
    </source>
</evidence>
<dbReference type="GO" id="GO:0015099">
    <property type="term" value="F:nickel cation transmembrane transporter activity"/>
    <property type="evidence" value="ECO:0007669"/>
    <property type="project" value="UniProtKB-UniRule"/>
</dbReference>
<reference evidence="15 16" key="1">
    <citation type="journal article" date="2012" name="J. Bacteriol.">
        <title>Draft Genome Sequence of Mesorhizobium alhagi CCNWXJ12-2T, a Novel Salt-Resistant Species Isolated from the Desert of Northwestern China.</title>
        <authorList>
            <person name="Zhou M."/>
            <person name="Chen W."/>
            <person name="Chen H."/>
            <person name="Wei G."/>
        </authorList>
    </citation>
    <scope>NUCLEOTIDE SEQUENCE [LARGE SCALE GENOMIC DNA]</scope>
    <source>
        <strain evidence="15 16">CCNWXJ12-2</strain>
    </source>
</reference>
<dbReference type="AlphaFoldDB" id="H0HNS6"/>
<feature type="transmembrane region" description="Helical" evidence="13">
    <location>
        <begin position="346"/>
        <end position="368"/>
    </location>
</feature>
<feature type="region of interest" description="Disordered" evidence="14">
    <location>
        <begin position="202"/>
        <end position="235"/>
    </location>
</feature>
<keyword evidence="7 13" id="KW-0812">Transmembrane</keyword>
<dbReference type="EMBL" id="AHAM01000059">
    <property type="protein sequence ID" value="EHK57621.1"/>
    <property type="molecule type" value="Genomic_DNA"/>
</dbReference>
<organism evidence="15 16">
    <name type="scientific">Mesorhizobium alhagi CCNWXJ12-2</name>
    <dbReference type="NCBI Taxonomy" id="1107882"/>
    <lineage>
        <taxon>Bacteria</taxon>
        <taxon>Pseudomonadati</taxon>
        <taxon>Pseudomonadota</taxon>
        <taxon>Alphaproteobacteria</taxon>
        <taxon>Hyphomicrobiales</taxon>
        <taxon>Phyllobacteriaceae</taxon>
        <taxon>Allomesorhizobium</taxon>
    </lineage>
</organism>
<dbReference type="Pfam" id="PF03824">
    <property type="entry name" value="NicO"/>
    <property type="match status" value="1"/>
</dbReference>
<dbReference type="PANTHER" id="PTHR40659:SF1">
    <property type="entry name" value="NICKEL_COBALT EFFLUX SYSTEM RCNA"/>
    <property type="match status" value="1"/>
</dbReference>
<accession>H0HNS6</accession>
<evidence type="ECO:0000256" key="6">
    <source>
        <dbReference type="ARBA" id="ARBA00022596"/>
    </source>
</evidence>
<name>H0HNS6_9HYPH</name>
<evidence type="ECO:0000256" key="12">
    <source>
        <dbReference type="ARBA" id="ARBA00023285"/>
    </source>
</evidence>
<keyword evidence="8 13" id="KW-1133">Transmembrane helix</keyword>
<dbReference type="GO" id="GO:0010045">
    <property type="term" value="P:response to nickel cation"/>
    <property type="evidence" value="ECO:0007669"/>
    <property type="project" value="TreeGrafter"/>
</dbReference>
<sequence length="370" mass="38784">MNKTATRIVFALLVLTYVLTHFLGHAHAQSSLGIGANEAVAPSTGLFAGWMNWINVQQQGFYRSLTGALKGMREDGGQVWLLVGLSFAYGIFHAAGPGHGKAVISSYMLANEVALRRGIMLSFVSAFLQALTAIVVMALVFLVLRGTAVSMTDATWFLEVASYALITLFGAWLLWRKAGPRIAGLFGGNPVRSLSAAHAHSHAGHDHHVHDDNCPHDHAHHDHGHAHSHAAHSHDHAAHSHAAGEVCATCGHSHAPDPAMISGDRFNWKTAWSAVAAVGLRPCSGALIVLSFAFLNGLWAGGVLSVFAMALGTAITVSVLATIAVTAKNWAVAIAGDGRAGNRVHATIEIAGAAMVFLLGLALLGASLNA</sequence>
<proteinExistence type="inferred from homology"/>
<evidence type="ECO:0000256" key="4">
    <source>
        <dbReference type="ARBA" id="ARBA00022448"/>
    </source>
</evidence>
<keyword evidence="12" id="KW-0170">Cobalt</keyword>
<gene>
    <name evidence="15" type="ORF">MAXJ12_09006</name>
</gene>
<evidence type="ECO:0000313" key="15">
    <source>
        <dbReference type="EMBL" id="EHK57621.1"/>
    </source>
</evidence>